<keyword evidence="2" id="KW-1185">Reference proteome</keyword>
<dbReference type="Proteomes" id="UP001381693">
    <property type="component" value="Unassembled WGS sequence"/>
</dbReference>
<organism evidence="1 2">
    <name type="scientific">Halocaridina rubra</name>
    <name type="common">Hawaiian red shrimp</name>
    <dbReference type="NCBI Taxonomy" id="373956"/>
    <lineage>
        <taxon>Eukaryota</taxon>
        <taxon>Metazoa</taxon>
        <taxon>Ecdysozoa</taxon>
        <taxon>Arthropoda</taxon>
        <taxon>Crustacea</taxon>
        <taxon>Multicrustacea</taxon>
        <taxon>Malacostraca</taxon>
        <taxon>Eumalacostraca</taxon>
        <taxon>Eucarida</taxon>
        <taxon>Decapoda</taxon>
        <taxon>Pleocyemata</taxon>
        <taxon>Caridea</taxon>
        <taxon>Atyoidea</taxon>
        <taxon>Atyidae</taxon>
        <taxon>Halocaridina</taxon>
    </lineage>
</organism>
<dbReference type="EMBL" id="JAXCGZ010009546">
    <property type="protein sequence ID" value="KAK7076810.1"/>
    <property type="molecule type" value="Genomic_DNA"/>
</dbReference>
<name>A0AAN9A9A1_HALRR</name>
<proteinExistence type="predicted"/>
<protein>
    <submittedName>
        <fullName evidence="1">Uncharacterized protein</fullName>
    </submittedName>
</protein>
<accession>A0AAN9A9A1</accession>
<evidence type="ECO:0000313" key="1">
    <source>
        <dbReference type="EMBL" id="KAK7076810.1"/>
    </source>
</evidence>
<sequence>MNTQFPASTDKQLLDALGRYLASPWDMCAMARARNNIPCQIISFRCLLTTDHKRSTCSVAARKKYAQNAPALPCLGTVSIDAKIAVEHNNHGTMYVEICQSYASK</sequence>
<reference evidence="1 2" key="1">
    <citation type="submission" date="2023-11" db="EMBL/GenBank/DDBJ databases">
        <title>Halocaridina rubra genome assembly.</title>
        <authorList>
            <person name="Smith C."/>
        </authorList>
    </citation>
    <scope>NUCLEOTIDE SEQUENCE [LARGE SCALE GENOMIC DNA]</scope>
    <source>
        <strain evidence="1">EP-1</strain>
        <tissue evidence="1">Whole</tissue>
    </source>
</reference>
<comment type="caution">
    <text evidence="1">The sequence shown here is derived from an EMBL/GenBank/DDBJ whole genome shotgun (WGS) entry which is preliminary data.</text>
</comment>
<evidence type="ECO:0000313" key="2">
    <source>
        <dbReference type="Proteomes" id="UP001381693"/>
    </source>
</evidence>
<gene>
    <name evidence="1" type="ORF">SK128_018285</name>
</gene>
<dbReference type="AlphaFoldDB" id="A0AAN9A9A1"/>